<proteinExistence type="predicted"/>
<feature type="compositionally biased region" description="Polar residues" evidence="1">
    <location>
        <begin position="61"/>
        <end position="77"/>
    </location>
</feature>
<organism evidence="2 3">
    <name type="scientific">Actinoallomurus spadix</name>
    <dbReference type="NCBI Taxonomy" id="79912"/>
    <lineage>
        <taxon>Bacteria</taxon>
        <taxon>Bacillati</taxon>
        <taxon>Actinomycetota</taxon>
        <taxon>Actinomycetes</taxon>
        <taxon>Streptosporangiales</taxon>
        <taxon>Thermomonosporaceae</taxon>
        <taxon>Actinoallomurus</taxon>
    </lineage>
</organism>
<gene>
    <name evidence="2" type="ORF">GCM10010151_25360</name>
</gene>
<evidence type="ECO:0000256" key="1">
    <source>
        <dbReference type="SAM" id="MobiDB-lite"/>
    </source>
</evidence>
<dbReference type="Proteomes" id="UP001501822">
    <property type="component" value="Unassembled WGS sequence"/>
</dbReference>
<reference evidence="2 3" key="1">
    <citation type="journal article" date="2019" name="Int. J. Syst. Evol. Microbiol.">
        <title>The Global Catalogue of Microorganisms (GCM) 10K type strain sequencing project: providing services to taxonomists for standard genome sequencing and annotation.</title>
        <authorList>
            <consortium name="The Broad Institute Genomics Platform"/>
            <consortium name="The Broad Institute Genome Sequencing Center for Infectious Disease"/>
            <person name="Wu L."/>
            <person name="Ma J."/>
        </authorList>
    </citation>
    <scope>NUCLEOTIDE SEQUENCE [LARGE SCALE GENOMIC DNA]</scope>
    <source>
        <strain evidence="2 3">JCM 3146</strain>
    </source>
</reference>
<keyword evidence="3" id="KW-1185">Reference proteome</keyword>
<evidence type="ECO:0000313" key="2">
    <source>
        <dbReference type="EMBL" id="GAA0334583.1"/>
    </source>
</evidence>
<sequence length="124" mass="13011">MIRAAPTYVPRPGGGIVSEAVYSHELPEMVRYVPERARARNGDSSAERLAEIVQALCVRTGSRNTAGPKETTPNATGRTGADERAAALNGVATTYVPAGGAHSRPECTRVSSTTGIVRMPAVFS</sequence>
<dbReference type="EMBL" id="BAAABM010000016">
    <property type="protein sequence ID" value="GAA0334583.1"/>
    <property type="molecule type" value="Genomic_DNA"/>
</dbReference>
<protein>
    <submittedName>
        <fullName evidence="2">Uncharacterized protein</fullName>
    </submittedName>
</protein>
<accession>A0ABN0WEG8</accession>
<name>A0ABN0WEG8_9ACTN</name>
<comment type="caution">
    <text evidence="2">The sequence shown here is derived from an EMBL/GenBank/DDBJ whole genome shotgun (WGS) entry which is preliminary data.</text>
</comment>
<feature type="region of interest" description="Disordered" evidence="1">
    <location>
        <begin position="61"/>
        <end position="82"/>
    </location>
</feature>
<evidence type="ECO:0000313" key="3">
    <source>
        <dbReference type="Proteomes" id="UP001501822"/>
    </source>
</evidence>